<evidence type="ECO:0000313" key="2">
    <source>
        <dbReference type="Proteomes" id="UP000887581"/>
    </source>
</evidence>
<dbReference type="AlphaFoldDB" id="A0A915PT85"/>
<keyword evidence="2" id="KW-1185">Reference proteome</keyword>
<accession>A0A915PT85</accession>
<evidence type="ECO:0000256" key="1">
    <source>
        <dbReference type="SAM" id="MobiDB-lite"/>
    </source>
</evidence>
<feature type="region of interest" description="Disordered" evidence="1">
    <location>
        <begin position="1"/>
        <end position="47"/>
    </location>
</feature>
<name>A0A915PT85_9BILA</name>
<dbReference type="WBParaSite" id="sdigi.contig24.g2000.t1">
    <property type="protein sequence ID" value="sdigi.contig24.g2000.t1"/>
    <property type="gene ID" value="sdigi.contig24.g2000"/>
</dbReference>
<proteinExistence type="predicted"/>
<organism evidence="2 3">
    <name type="scientific">Setaria digitata</name>
    <dbReference type="NCBI Taxonomy" id="48799"/>
    <lineage>
        <taxon>Eukaryota</taxon>
        <taxon>Metazoa</taxon>
        <taxon>Ecdysozoa</taxon>
        <taxon>Nematoda</taxon>
        <taxon>Chromadorea</taxon>
        <taxon>Rhabditida</taxon>
        <taxon>Spirurina</taxon>
        <taxon>Spiruromorpha</taxon>
        <taxon>Filarioidea</taxon>
        <taxon>Setariidae</taxon>
        <taxon>Setaria</taxon>
    </lineage>
</organism>
<reference evidence="3" key="1">
    <citation type="submission" date="2022-11" db="UniProtKB">
        <authorList>
            <consortium name="WormBaseParasite"/>
        </authorList>
    </citation>
    <scope>IDENTIFICATION</scope>
</reference>
<dbReference type="Proteomes" id="UP000887581">
    <property type="component" value="Unplaced"/>
</dbReference>
<feature type="compositionally biased region" description="Polar residues" evidence="1">
    <location>
        <begin position="10"/>
        <end position="22"/>
    </location>
</feature>
<evidence type="ECO:0000313" key="3">
    <source>
        <dbReference type="WBParaSite" id="sdigi.contig24.g2000.t1"/>
    </source>
</evidence>
<sequence>MASRRKYEETSQSEAPPSTTGTADDPVDEKWHETPTPYRTYRTGGSW</sequence>
<protein>
    <submittedName>
        <fullName evidence="3">Uncharacterized protein</fullName>
    </submittedName>
</protein>